<feature type="transmembrane region" description="Helical" evidence="6">
    <location>
        <begin position="70"/>
        <end position="91"/>
    </location>
</feature>
<protein>
    <submittedName>
        <fullName evidence="7">LysE family translocator</fullName>
    </submittedName>
</protein>
<sequence length="195" mass="20236">MPPLAAIIGFGFAILPVVLTPGASFTLVAAHGAAPVVVRRVVLGTALGILSHAALAALGLSVIVMESAQLYRLVQVAGALCLIGLGVASLLRGRRVTTAARSEEPVRVHTAFLMNLLNPKAAAVYLTLAPQFLASNAFTAANVLVLALVHAVLMACWLTTCATVLRSLRAFALHMARIGGVVLIAFGLTTLLRVR</sequence>
<organism evidence="7 8">
    <name type="scientific">Allokutzneria multivorans</name>
    <dbReference type="NCBI Taxonomy" id="1142134"/>
    <lineage>
        <taxon>Bacteria</taxon>
        <taxon>Bacillati</taxon>
        <taxon>Actinomycetota</taxon>
        <taxon>Actinomycetes</taxon>
        <taxon>Pseudonocardiales</taxon>
        <taxon>Pseudonocardiaceae</taxon>
        <taxon>Allokutzneria</taxon>
    </lineage>
</organism>
<dbReference type="PANTHER" id="PTHR30086">
    <property type="entry name" value="ARGININE EXPORTER PROTEIN ARGO"/>
    <property type="match status" value="1"/>
</dbReference>
<name>A0ABP7SI54_9PSEU</name>
<keyword evidence="5 6" id="KW-0472">Membrane</keyword>
<evidence type="ECO:0000256" key="6">
    <source>
        <dbReference type="SAM" id="Phobius"/>
    </source>
</evidence>
<evidence type="ECO:0000256" key="2">
    <source>
        <dbReference type="ARBA" id="ARBA00022475"/>
    </source>
</evidence>
<dbReference type="EMBL" id="BAABAL010000013">
    <property type="protein sequence ID" value="GAA4011898.1"/>
    <property type="molecule type" value="Genomic_DNA"/>
</dbReference>
<dbReference type="Proteomes" id="UP001501747">
    <property type="component" value="Unassembled WGS sequence"/>
</dbReference>
<feature type="transmembrane region" description="Helical" evidence="6">
    <location>
        <begin position="171"/>
        <end position="192"/>
    </location>
</feature>
<evidence type="ECO:0000256" key="4">
    <source>
        <dbReference type="ARBA" id="ARBA00022989"/>
    </source>
</evidence>
<proteinExistence type="predicted"/>
<keyword evidence="4 6" id="KW-1133">Transmembrane helix</keyword>
<dbReference type="PANTHER" id="PTHR30086:SF20">
    <property type="entry name" value="ARGININE EXPORTER PROTEIN ARGO-RELATED"/>
    <property type="match status" value="1"/>
</dbReference>
<accession>A0ABP7SI54</accession>
<evidence type="ECO:0000256" key="3">
    <source>
        <dbReference type="ARBA" id="ARBA00022692"/>
    </source>
</evidence>
<feature type="transmembrane region" description="Helical" evidence="6">
    <location>
        <begin position="41"/>
        <end position="64"/>
    </location>
</feature>
<keyword evidence="2" id="KW-1003">Cell membrane</keyword>
<comment type="subcellular location">
    <subcellularLocation>
        <location evidence="1">Cell membrane</location>
        <topology evidence="1">Multi-pass membrane protein</topology>
    </subcellularLocation>
</comment>
<dbReference type="Pfam" id="PF01810">
    <property type="entry name" value="LysE"/>
    <property type="match status" value="1"/>
</dbReference>
<reference evidence="8" key="1">
    <citation type="journal article" date="2019" name="Int. J. Syst. Evol. Microbiol.">
        <title>The Global Catalogue of Microorganisms (GCM) 10K type strain sequencing project: providing services to taxonomists for standard genome sequencing and annotation.</title>
        <authorList>
            <consortium name="The Broad Institute Genomics Platform"/>
            <consortium name="The Broad Institute Genome Sequencing Center for Infectious Disease"/>
            <person name="Wu L."/>
            <person name="Ma J."/>
        </authorList>
    </citation>
    <scope>NUCLEOTIDE SEQUENCE [LARGE SCALE GENOMIC DNA]</scope>
    <source>
        <strain evidence="8">JCM 17342</strain>
    </source>
</reference>
<feature type="transmembrane region" description="Helical" evidence="6">
    <location>
        <begin position="143"/>
        <end position="165"/>
    </location>
</feature>
<evidence type="ECO:0000313" key="8">
    <source>
        <dbReference type="Proteomes" id="UP001501747"/>
    </source>
</evidence>
<evidence type="ECO:0000256" key="1">
    <source>
        <dbReference type="ARBA" id="ARBA00004651"/>
    </source>
</evidence>
<feature type="transmembrane region" description="Helical" evidence="6">
    <location>
        <begin position="6"/>
        <end position="29"/>
    </location>
</feature>
<keyword evidence="8" id="KW-1185">Reference proteome</keyword>
<dbReference type="InterPro" id="IPR001123">
    <property type="entry name" value="LeuE-type"/>
</dbReference>
<dbReference type="RefSeq" id="WP_344876572.1">
    <property type="nucleotide sequence ID" value="NZ_BAABAL010000013.1"/>
</dbReference>
<keyword evidence="3 6" id="KW-0812">Transmembrane</keyword>
<evidence type="ECO:0000256" key="5">
    <source>
        <dbReference type="ARBA" id="ARBA00023136"/>
    </source>
</evidence>
<gene>
    <name evidence="7" type="ORF">GCM10022247_38050</name>
</gene>
<evidence type="ECO:0000313" key="7">
    <source>
        <dbReference type="EMBL" id="GAA4011898.1"/>
    </source>
</evidence>
<comment type="caution">
    <text evidence="7">The sequence shown here is derived from an EMBL/GenBank/DDBJ whole genome shotgun (WGS) entry which is preliminary data.</text>
</comment>